<comment type="subcellular location">
    <subcellularLocation>
        <location evidence="2">Nucleus</location>
    </subcellularLocation>
</comment>
<dbReference type="InterPro" id="IPR041667">
    <property type="entry name" value="Cupin_8"/>
</dbReference>
<dbReference type="Gene3D" id="1.20.1280.50">
    <property type="match status" value="1"/>
</dbReference>
<keyword evidence="4" id="KW-0479">Metal-binding</keyword>
<dbReference type="GO" id="GO:0005634">
    <property type="term" value="C:nucleus"/>
    <property type="evidence" value="ECO:0007669"/>
    <property type="project" value="UniProtKB-SubCell"/>
</dbReference>
<dbReference type="PANTHER" id="PTHR12480:SF35">
    <property type="entry name" value="TRANSCRIPTION FACTOR JUMONJI, JMJC DOMAIN-CONTAINING PROTEIN"/>
    <property type="match status" value="1"/>
</dbReference>
<evidence type="ECO:0000313" key="11">
    <source>
        <dbReference type="Proteomes" id="UP001604277"/>
    </source>
</evidence>
<dbReference type="GO" id="GO:0016491">
    <property type="term" value="F:oxidoreductase activity"/>
    <property type="evidence" value="ECO:0007669"/>
    <property type="project" value="UniProtKB-KW"/>
</dbReference>
<dbReference type="PANTHER" id="PTHR12480">
    <property type="entry name" value="ARGININE DEMETHYLASE AND LYSYL-HYDROXYLASE JMJD"/>
    <property type="match status" value="1"/>
</dbReference>
<dbReference type="PROSITE" id="PS50181">
    <property type="entry name" value="FBOX"/>
    <property type="match status" value="1"/>
</dbReference>
<dbReference type="Pfam" id="PF13621">
    <property type="entry name" value="Cupin_8"/>
    <property type="match status" value="1"/>
</dbReference>
<dbReference type="InterPro" id="IPR001810">
    <property type="entry name" value="F-box_dom"/>
</dbReference>
<evidence type="ECO:0000313" key="10">
    <source>
        <dbReference type="EMBL" id="KAL2527849.1"/>
    </source>
</evidence>
<dbReference type="Gene3D" id="2.60.120.650">
    <property type="entry name" value="Cupin"/>
    <property type="match status" value="1"/>
</dbReference>
<sequence length="1016" mass="116464">MRRREESGDWSAKSGRGSLIKLERDSGFSMELNFESTRSELPSESAGGMPKDRRREALGNLCALPDEILCAILIYLTPLDVARLSCVSSVMYILCNEEPLWMSLCLNNVNRHIEYKGSWKKTALHQLDLPNEYHEDCKKSLHFDGFNSLFLYRRLYRCYTSLNGFSFDSGTVERKENINLEEFQIEYDGRKPVLISGLADNWPARKSWTTEQLLVKYGDAKFRLSQRSSQKITMNFKDYLSYMQIQHDEDPLYIFDEKFEDNAPELLEDYIVSHLFQEDYFDILDSEKRPPFRWLIIGPERSGASWHVDPALTSAWNTLICGRKRWALYPPGRVPLGVTVHVNEEDGDVNIEGPSSLQWWLDFYPLLPDSDKPIECTQLPGETIYVPSGWWHCVLNLETTIAVTQNFVNSKNFEFVCLDMAPGYRHKGVCRAGVLALDEGSFEDVKKNGLCLDNNLSYSDPTRKEKRLRICQPIEESKNENDSNGLSKCHGLGSLEFSYDINFLAMFLDKERDHYNTLWGSGNCIGQREMREWLWKLWLGRPGLRDLIWKGACLALNAGKWFERVGEICAFHGLPSPTHDEKLPVGTGSNPVYLVADYAIKIFVEDGLEASLYGLGTELEFYSLLHKVNSPLKNYIPGVLASGILLFENGSYTVLPWDGKGIPEVIANCSFTSMKHKKIDYPFGVWSKKQFEYQNAGMSPYKSGNSGECSLIWPYVVTKRCRGKIFAELRDTLPWEDALNLASFLGEQLHNLHLVPCPSSNASLLTEGEKIELLHDNRFLEIAADKIHITAEWNLFIGTLNRKRKDLSDRLTKWGDPIPRKLIEKVAEYIPHDSAEFLDIFENEKEVCKSCTWVHSDVMDDNIYMTQCFSDSFSGGSTYSLPAEDGYVNCYRSSSGQKYSWHPSHILDFSNLSIGDPILDLIPIHLDVFRGDTRLLKQFLKSYGLALGRRKSLNELVEDNRFHRLSYRTMCYCILHDENILGAIFSLWKELRLAKSWEEVEETVWGDLNDYAAGFN</sequence>
<name>A0ABD1US21_9LAMI</name>
<evidence type="ECO:0000256" key="4">
    <source>
        <dbReference type="ARBA" id="ARBA00022723"/>
    </source>
</evidence>
<keyword evidence="6" id="KW-0408">Iron</keyword>
<proteinExistence type="inferred from homology"/>
<dbReference type="InterPro" id="IPR050910">
    <property type="entry name" value="JMJD6_ArgDemeth/LysHydrox"/>
</dbReference>
<keyword evidence="5" id="KW-0560">Oxidoreductase</keyword>
<dbReference type="GO" id="GO:0046872">
    <property type="term" value="F:metal ion binding"/>
    <property type="evidence" value="ECO:0007669"/>
    <property type="project" value="UniProtKB-KW"/>
</dbReference>
<comment type="similarity">
    <text evidence="3">Belongs to the JARID1 histone demethylase family.</text>
</comment>
<evidence type="ECO:0000256" key="3">
    <source>
        <dbReference type="ARBA" id="ARBA00006801"/>
    </source>
</evidence>
<evidence type="ECO:0000256" key="6">
    <source>
        <dbReference type="ARBA" id="ARBA00023004"/>
    </source>
</evidence>
<dbReference type="SMART" id="SM00558">
    <property type="entry name" value="JmjC"/>
    <property type="match status" value="1"/>
</dbReference>
<dbReference type="Proteomes" id="UP001604277">
    <property type="component" value="Unassembled WGS sequence"/>
</dbReference>
<accession>A0ABD1US21</accession>
<dbReference type="InterPro" id="IPR003347">
    <property type="entry name" value="JmjC_dom"/>
</dbReference>
<evidence type="ECO:0000256" key="1">
    <source>
        <dbReference type="ARBA" id="ARBA00001954"/>
    </source>
</evidence>
<evidence type="ECO:0000259" key="9">
    <source>
        <dbReference type="PROSITE" id="PS51184"/>
    </source>
</evidence>
<evidence type="ECO:0000259" key="8">
    <source>
        <dbReference type="PROSITE" id="PS50181"/>
    </source>
</evidence>
<comment type="caution">
    <text evidence="10">The sequence shown here is derived from an EMBL/GenBank/DDBJ whole genome shotgun (WGS) entry which is preliminary data.</text>
</comment>
<dbReference type="PROSITE" id="PS51184">
    <property type="entry name" value="JMJC"/>
    <property type="match status" value="1"/>
</dbReference>
<evidence type="ECO:0000256" key="7">
    <source>
        <dbReference type="ARBA" id="ARBA00023242"/>
    </source>
</evidence>
<dbReference type="Pfam" id="PF12937">
    <property type="entry name" value="F-box-like"/>
    <property type="match status" value="1"/>
</dbReference>
<evidence type="ECO:0000256" key="2">
    <source>
        <dbReference type="ARBA" id="ARBA00004123"/>
    </source>
</evidence>
<keyword evidence="7" id="KW-0539">Nucleus</keyword>
<evidence type="ECO:0000256" key="5">
    <source>
        <dbReference type="ARBA" id="ARBA00023002"/>
    </source>
</evidence>
<dbReference type="FunFam" id="2.60.120.650:FF:000045">
    <property type="entry name" value="F-box protein At1g78280"/>
    <property type="match status" value="1"/>
</dbReference>
<keyword evidence="11" id="KW-1185">Reference proteome</keyword>
<feature type="domain" description="JmjC" evidence="9">
    <location>
        <begin position="261"/>
        <end position="424"/>
    </location>
</feature>
<reference evidence="11" key="1">
    <citation type="submission" date="2024-07" db="EMBL/GenBank/DDBJ databases">
        <title>Two chromosome-level genome assemblies of Korean endemic species Abeliophyllum distichum and Forsythia ovata (Oleaceae).</title>
        <authorList>
            <person name="Jang H."/>
        </authorList>
    </citation>
    <scope>NUCLEOTIDE SEQUENCE [LARGE SCALE GENOMIC DNA]</scope>
</reference>
<dbReference type="AlphaFoldDB" id="A0ABD1US21"/>
<dbReference type="SUPFAM" id="SSF81383">
    <property type="entry name" value="F-box domain"/>
    <property type="match status" value="1"/>
</dbReference>
<feature type="domain" description="F-box" evidence="8">
    <location>
        <begin position="58"/>
        <end position="104"/>
    </location>
</feature>
<dbReference type="InterPro" id="IPR036047">
    <property type="entry name" value="F-box-like_dom_sf"/>
</dbReference>
<comment type="cofactor">
    <cofactor evidence="1">
        <name>Fe(2+)</name>
        <dbReference type="ChEBI" id="CHEBI:29033"/>
    </cofactor>
</comment>
<dbReference type="EMBL" id="JBFOLJ010000006">
    <property type="protein sequence ID" value="KAL2527849.1"/>
    <property type="molecule type" value="Genomic_DNA"/>
</dbReference>
<protein>
    <submittedName>
        <fullName evidence="10">F-box protein</fullName>
    </submittedName>
</protein>
<organism evidence="10 11">
    <name type="scientific">Forsythia ovata</name>
    <dbReference type="NCBI Taxonomy" id="205694"/>
    <lineage>
        <taxon>Eukaryota</taxon>
        <taxon>Viridiplantae</taxon>
        <taxon>Streptophyta</taxon>
        <taxon>Embryophyta</taxon>
        <taxon>Tracheophyta</taxon>
        <taxon>Spermatophyta</taxon>
        <taxon>Magnoliopsida</taxon>
        <taxon>eudicotyledons</taxon>
        <taxon>Gunneridae</taxon>
        <taxon>Pentapetalae</taxon>
        <taxon>asterids</taxon>
        <taxon>lamiids</taxon>
        <taxon>Lamiales</taxon>
        <taxon>Oleaceae</taxon>
        <taxon>Forsythieae</taxon>
        <taxon>Forsythia</taxon>
    </lineage>
</organism>
<dbReference type="SUPFAM" id="SSF51197">
    <property type="entry name" value="Clavaminate synthase-like"/>
    <property type="match status" value="1"/>
</dbReference>
<gene>
    <name evidence="10" type="ORF">Fot_20450</name>
</gene>